<dbReference type="EMBL" id="AMZH03000583">
    <property type="protein sequence ID" value="RRT82991.1"/>
    <property type="molecule type" value="Genomic_DNA"/>
</dbReference>
<comment type="caution">
    <text evidence="2">The sequence shown here is derived from an EMBL/GenBank/DDBJ whole genome shotgun (WGS) entry which is preliminary data.</text>
</comment>
<gene>
    <name evidence="2" type="ORF">B296_00010396</name>
</gene>
<feature type="non-terminal residue" evidence="2">
    <location>
        <position position="222"/>
    </location>
</feature>
<dbReference type="AlphaFoldDB" id="A0A427B3F4"/>
<organism evidence="2 3">
    <name type="scientific">Ensete ventricosum</name>
    <name type="common">Abyssinian banana</name>
    <name type="synonym">Musa ensete</name>
    <dbReference type="NCBI Taxonomy" id="4639"/>
    <lineage>
        <taxon>Eukaryota</taxon>
        <taxon>Viridiplantae</taxon>
        <taxon>Streptophyta</taxon>
        <taxon>Embryophyta</taxon>
        <taxon>Tracheophyta</taxon>
        <taxon>Spermatophyta</taxon>
        <taxon>Magnoliopsida</taxon>
        <taxon>Liliopsida</taxon>
        <taxon>Zingiberales</taxon>
        <taxon>Musaceae</taxon>
        <taxon>Ensete</taxon>
    </lineage>
</organism>
<evidence type="ECO:0000256" key="1">
    <source>
        <dbReference type="SAM" id="MobiDB-lite"/>
    </source>
</evidence>
<evidence type="ECO:0000313" key="2">
    <source>
        <dbReference type="EMBL" id="RRT82991.1"/>
    </source>
</evidence>
<protein>
    <recommendedName>
        <fullName evidence="4">Reverse transcriptase domain-containing protein</fullName>
    </recommendedName>
</protein>
<sequence length="222" mass="25464">MKTRSERHDKRRYCHFHREHDHDTEECRDLQNQIEDLIRQGHLCRYVHDQPIFPDNRPTRDSSPRPKGPVEKQIDVIIGGPASDGDSSSAHKAYARTMVGKRPKHDDDLNITFRSGNKEYPDHDDALTTPKTLIGESPFSLAFGIEAILPPEVVYPTLRVEMHDEEASSKQLCENLDLLEEKRADAHMRTLAYKKAVAKLYNCKVRPRSIKSGDLVLQKTEV</sequence>
<proteinExistence type="predicted"/>
<feature type="region of interest" description="Disordered" evidence="1">
    <location>
        <begin position="49"/>
        <end position="71"/>
    </location>
</feature>
<reference evidence="2 3" key="1">
    <citation type="journal article" date="2014" name="Agronomy (Basel)">
        <title>A Draft Genome Sequence for Ensete ventricosum, the Drought-Tolerant Tree Against Hunger.</title>
        <authorList>
            <person name="Harrison J."/>
            <person name="Moore K.A."/>
            <person name="Paszkiewicz K."/>
            <person name="Jones T."/>
            <person name="Grant M."/>
            <person name="Ambacheew D."/>
            <person name="Muzemil S."/>
            <person name="Studholme D.J."/>
        </authorList>
    </citation>
    <scope>NUCLEOTIDE SEQUENCE [LARGE SCALE GENOMIC DNA]</scope>
</reference>
<accession>A0A427B3F4</accession>
<evidence type="ECO:0008006" key="4">
    <source>
        <dbReference type="Google" id="ProtNLM"/>
    </source>
</evidence>
<dbReference type="Proteomes" id="UP000287651">
    <property type="component" value="Unassembled WGS sequence"/>
</dbReference>
<dbReference type="PANTHER" id="PTHR48475:SF2">
    <property type="entry name" value="RIBONUCLEASE H"/>
    <property type="match status" value="1"/>
</dbReference>
<feature type="compositionally biased region" description="Basic and acidic residues" evidence="1">
    <location>
        <begin position="57"/>
        <end position="71"/>
    </location>
</feature>
<name>A0A427B3F4_ENSVE</name>
<evidence type="ECO:0000313" key="3">
    <source>
        <dbReference type="Proteomes" id="UP000287651"/>
    </source>
</evidence>
<dbReference type="PANTHER" id="PTHR48475">
    <property type="entry name" value="RIBONUCLEASE H"/>
    <property type="match status" value="1"/>
</dbReference>